<dbReference type="InterPro" id="IPR013783">
    <property type="entry name" value="Ig-like_fold"/>
</dbReference>
<protein>
    <submittedName>
        <fullName evidence="2">Ig-like domain (Group 3)</fullName>
    </submittedName>
</protein>
<comment type="caution">
    <text evidence="2">The sequence shown here is derived from an EMBL/GenBank/DDBJ whole genome shotgun (WGS) entry which is preliminary data.</text>
</comment>
<dbReference type="RefSeq" id="WP_008108928.1">
    <property type="nucleotide sequence ID" value="NZ_FOSD01000015.1"/>
</dbReference>
<evidence type="ECO:0000313" key="2">
    <source>
        <dbReference type="EMBL" id="SFK99729.1"/>
    </source>
</evidence>
<accession>A0A1I4E3J4</accession>
<organism evidence="2 3">
    <name type="scientific">Candidatus Pantoea symbiotica</name>
    <dbReference type="NCBI Taxonomy" id="1884370"/>
    <lineage>
        <taxon>Bacteria</taxon>
        <taxon>Pseudomonadati</taxon>
        <taxon>Pseudomonadota</taxon>
        <taxon>Gammaproteobacteria</taxon>
        <taxon>Enterobacterales</taxon>
        <taxon>Erwiniaceae</taxon>
        <taxon>Pantoea</taxon>
    </lineage>
</organism>
<evidence type="ECO:0000256" key="1">
    <source>
        <dbReference type="SAM" id="MobiDB-lite"/>
    </source>
</evidence>
<feature type="region of interest" description="Disordered" evidence="1">
    <location>
        <begin position="1"/>
        <end position="22"/>
    </location>
</feature>
<dbReference type="EMBL" id="FOSD01000015">
    <property type="protein sequence ID" value="SFK99729.1"/>
    <property type="molecule type" value="Genomic_DNA"/>
</dbReference>
<gene>
    <name evidence="2" type="ORF">SAMN05518863_11537</name>
</gene>
<keyword evidence="3" id="KW-1185">Reference proteome</keyword>
<dbReference type="Proteomes" id="UP000198841">
    <property type="component" value="Unassembled WGS sequence"/>
</dbReference>
<sequence>MDSRKNRHSPYGTEQDELPQPLSDTHTLTVFDAHVSAYAATTAAIPEESFDSERLQKISTGTQLETQAGLIIQNHNSRLEVSEYNWFGYNSKTLLVGEKSTIAFTLGAQGMSEFSFDYFALHNHTTVMNFYDAAGNLIGSEKLLYTGSVTAKQFVIKTLTFTAPSGTQIARAELVTGDEPSVGDYGFHIDNVKWSASNLLPVNITFDQMQKDSGASAADFITNDGSAGRQVNGTLSRALSANETLEFWDGSKWVTASVSGLTWQAQDAIAHAADWEYKLRVVDNTGKTTQEQSQKVVLDVTPSPVQIIFERMGKDDGIADDWKTTDGSAGRTVSGKLDRAPDAGDVAEYSTDGGKTWHKLTLNGLDWSFTDPDGHKADWQYQVRITDVAGNVAVPAVQDVVLLPPPVRLSFDRMDKDTGPNATDFITKDGSAGRIVEGNLSRLLEPGEKLEFWNGTQWVEATANGLRWHAQDDTAHGSSWTYKVRVINASGSTLEDRHQDVVLTPSLPIQATFERMEKDSGSSGTDFITRDGSAGRLVQGMLSRTLDPDETLEFWNGSAWVKATANGMSWQAQDTSAHGDTWQYKLRITDVAGSTLHEQTQEVMLDVTPSDVQVIFERMGKDDGMADDWQTTDGSAGRTVSGKLDRALSPGDVIEYSLDGGGTWLKLTVSGLSWSFTDSSAHSEDWQYQVRITDVAGNVAAPVVQEVVLLTTAISLTFTRMDKDTGDSDTDFITKDGSAGRLVEGTMSRALLPGETLKFWNGVQWINATVNGITWQAQDDHLHPVSWQYKLRVTDSTGSTLQDLAQNVTLIQPLPVQATFEHMDKDTGSSASDFITKDGTAGRQVEGTLSRALEPGEKLEFWNGTAWVSATVSGMTWQAQDTTAHAASWQYKVRITDDVGKALHEKAQSVVLDVTPSAVNITFERMEKDDGTPGDWKTSDGSAGRTVSGRLDRALNAGDVVEFSLDGGLTWRPVTLNGLAWSFTDPDAHDKGWQYQVRITDVAGNVAAPVTQDVALLATDISLTFTRMEKDTGGSATDFITEDGSAGRKVEGTLSRLLFPGEKLEFWNGKAWVLAAVDGLVWQAQDNTEHNADWEYKLRVTDLSNNEIIEQKQQVVLKGPPPEEALLSSMGKDSGLDSHNLFTNDGRSGRIYWGTFDETDIGARVEVTTDGGLTWHEALIDGNKWLWQDSAAHTADWTLQTRVTNKSGKSTEGAVHQVQLDTTQPNAPEMINREGNYLTVSLKDSNVVAGDKIIVHINNKNAFYTLTNADILAGQAVITLPANIPLSAEYRAAFMDIHGNISDYYSRQEYIVDFEDAPLFQGVTAGKTYDIGLVSLTWSGNSNFNGIVNWDSHELLNDGRSAMKMELNNGFKSNKVSFFIGGLNRTSMVLEFYDGATKIHTHTIDGKRVNQNVTVTLPAGKKFTSIIFPGGSSDEYSVDNFNFHSSTNKILPTETVQNIVKDDLISVGDNLDNIFVVHNVSDLSKIEMLNGNGGIDTLKLAGANQTLDLTNFLSKIQSMEVIDITGSGNNTINLSLGDILQQGGKDLLNMSGNVQMVLKGNAGDKVNLSDLLPDNGDVGDWSSSGNVTVGGVVYTVWQHSALDAELLVQSGVTTNVINH</sequence>
<evidence type="ECO:0000313" key="3">
    <source>
        <dbReference type="Proteomes" id="UP000198841"/>
    </source>
</evidence>
<dbReference type="Gene3D" id="2.60.40.10">
    <property type="entry name" value="Immunoglobulins"/>
    <property type="match status" value="4"/>
</dbReference>
<proteinExistence type="predicted"/>
<reference evidence="2 3" key="1">
    <citation type="submission" date="2016-10" db="EMBL/GenBank/DDBJ databases">
        <authorList>
            <person name="Varghese N."/>
            <person name="Submissions S."/>
        </authorList>
    </citation>
    <scope>NUCLEOTIDE SEQUENCE [LARGE SCALE GENOMIC DNA]</scope>
    <source>
        <strain evidence="2 3">YR512</strain>
    </source>
</reference>
<name>A0A1I4E3J4_9GAMM</name>